<evidence type="ECO:0000256" key="1">
    <source>
        <dbReference type="ARBA" id="ARBA00022679"/>
    </source>
</evidence>
<accession>A0A917HVJ5</accession>
<dbReference type="Gene3D" id="3.40.630.30">
    <property type="match status" value="1"/>
</dbReference>
<dbReference type="Proteomes" id="UP000660862">
    <property type="component" value="Unassembled WGS sequence"/>
</dbReference>
<keyword evidence="1" id="KW-0808">Transferase</keyword>
<dbReference type="PANTHER" id="PTHR43877:SF2">
    <property type="entry name" value="AMINOALKYLPHOSPHONATE N-ACETYLTRANSFERASE-RELATED"/>
    <property type="match status" value="1"/>
</dbReference>
<evidence type="ECO:0000313" key="4">
    <source>
        <dbReference type="EMBL" id="GGG90823.1"/>
    </source>
</evidence>
<protein>
    <recommendedName>
        <fullName evidence="3">N-acetyltransferase domain-containing protein</fullName>
    </recommendedName>
</protein>
<comment type="caution">
    <text evidence="4">The sequence shown here is derived from an EMBL/GenBank/DDBJ whole genome shotgun (WGS) entry which is preliminary data.</text>
</comment>
<keyword evidence="2" id="KW-0012">Acyltransferase</keyword>
<reference evidence="4" key="2">
    <citation type="submission" date="2020-09" db="EMBL/GenBank/DDBJ databases">
        <authorList>
            <person name="Sun Q."/>
            <person name="Zhou Y."/>
        </authorList>
    </citation>
    <scope>NUCLEOTIDE SEQUENCE</scope>
    <source>
        <strain evidence="4">CGMCC 1.12195</strain>
    </source>
</reference>
<gene>
    <name evidence="4" type="ORF">GCM10007415_26800</name>
</gene>
<dbReference type="SUPFAM" id="SSF55729">
    <property type="entry name" value="Acyl-CoA N-acyltransferases (Nat)"/>
    <property type="match status" value="1"/>
</dbReference>
<feature type="domain" description="N-acetyltransferase" evidence="3">
    <location>
        <begin position="3"/>
        <end position="145"/>
    </location>
</feature>
<evidence type="ECO:0000259" key="3">
    <source>
        <dbReference type="PROSITE" id="PS51186"/>
    </source>
</evidence>
<keyword evidence="5" id="KW-1185">Reference proteome</keyword>
<name>A0A917HVJ5_9SPHI</name>
<reference evidence="4" key="1">
    <citation type="journal article" date="2014" name="Int. J. Syst. Evol. Microbiol.">
        <title>Complete genome sequence of Corynebacterium casei LMG S-19264T (=DSM 44701T), isolated from a smear-ripened cheese.</title>
        <authorList>
            <consortium name="US DOE Joint Genome Institute (JGI-PGF)"/>
            <person name="Walter F."/>
            <person name="Albersmeier A."/>
            <person name="Kalinowski J."/>
            <person name="Ruckert C."/>
        </authorList>
    </citation>
    <scope>NUCLEOTIDE SEQUENCE</scope>
    <source>
        <strain evidence="4">CGMCC 1.12195</strain>
    </source>
</reference>
<dbReference type="PANTHER" id="PTHR43877">
    <property type="entry name" value="AMINOALKYLPHOSPHONATE N-ACETYLTRANSFERASE-RELATED-RELATED"/>
    <property type="match status" value="1"/>
</dbReference>
<dbReference type="EMBL" id="BMER01000002">
    <property type="protein sequence ID" value="GGG90823.1"/>
    <property type="molecule type" value="Genomic_DNA"/>
</dbReference>
<evidence type="ECO:0000256" key="2">
    <source>
        <dbReference type="ARBA" id="ARBA00023315"/>
    </source>
</evidence>
<dbReference type="InterPro" id="IPR050832">
    <property type="entry name" value="Bact_Acetyltransf"/>
</dbReference>
<dbReference type="Pfam" id="PF00583">
    <property type="entry name" value="Acetyltransf_1"/>
    <property type="match status" value="1"/>
</dbReference>
<dbReference type="CDD" id="cd04301">
    <property type="entry name" value="NAT_SF"/>
    <property type="match status" value="1"/>
</dbReference>
<dbReference type="InterPro" id="IPR016181">
    <property type="entry name" value="Acyl_CoA_acyltransferase"/>
</dbReference>
<dbReference type="InterPro" id="IPR000182">
    <property type="entry name" value="GNAT_dom"/>
</dbReference>
<dbReference type="PROSITE" id="PS51186">
    <property type="entry name" value="GNAT"/>
    <property type="match status" value="1"/>
</dbReference>
<sequence length="145" mass="16071">MTMRIEEVTANTTGLTDAINRFLSLLTSTGHLITESDLAALIASRNSHLFVAIDEQGRYAGMITVGIYRSPTGKKAWIEDVVVDEAYRGRGVGKQLTQHAIAFARLQQVKLLSLTSNPARIAANQLYPNVGFLRKETNVYVMRFD</sequence>
<dbReference type="AlphaFoldDB" id="A0A917HVJ5"/>
<dbReference type="GO" id="GO:0016747">
    <property type="term" value="F:acyltransferase activity, transferring groups other than amino-acyl groups"/>
    <property type="evidence" value="ECO:0007669"/>
    <property type="project" value="InterPro"/>
</dbReference>
<evidence type="ECO:0000313" key="5">
    <source>
        <dbReference type="Proteomes" id="UP000660862"/>
    </source>
</evidence>
<organism evidence="4 5">
    <name type="scientific">Parapedobacter pyrenivorans</name>
    <dbReference type="NCBI Taxonomy" id="1305674"/>
    <lineage>
        <taxon>Bacteria</taxon>
        <taxon>Pseudomonadati</taxon>
        <taxon>Bacteroidota</taxon>
        <taxon>Sphingobacteriia</taxon>
        <taxon>Sphingobacteriales</taxon>
        <taxon>Sphingobacteriaceae</taxon>
        <taxon>Parapedobacter</taxon>
    </lineage>
</organism>
<proteinExistence type="predicted"/>